<sequence>MRTKVYVNIDHIIAVQIGQQITNKLEWIYNQWQRILDKQMSLEQEIPIKQKCLQWIKVGDKPFQFTDSALVTQPKDLEQNDVLIQVYSAGVNPIDGKMAAENIAHVKLPAVVGYDVSGTIVGIGSSVKDFKIGDDVLGCLTFKRGGGFQQYCVTDESVLIKKNPGVSHEQAASLGVAYLSALDGLQHVRNQIQGKSVFVPGGSGGVGHFIVQICKILGASPLIASASKEEGIKLLKETYHCDHVINHAKEDVVAKIQEITVGQGAHIVFDSTYISSSFEKSIRSTANGGSWIVLGKFAQEGSVEEQICQQQNVKLIHADLGKYSAKPEFEAKRSEFFRQGLKEACEWILQGKLKPYINQQPTIEELETAIEKLRKGQSGFGKVVAKIH</sequence>
<evidence type="ECO:0000259" key="1">
    <source>
        <dbReference type="SMART" id="SM00829"/>
    </source>
</evidence>
<dbReference type="Pfam" id="PF00107">
    <property type="entry name" value="ADH_zinc_N"/>
    <property type="match status" value="1"/>
</dbReference>
<gene>
    <name evidence="3" type="ORF">JXQ802_LOCUS37987</name>
    <name evidence="2" type="ORF">PYM288_LOCUS24348</name>
</gene>
<reference evidence="3" key="1">
    <citation type="submission" date="2021-02" db="EMBL/GenBank/DDBJ databases">
        <authorList>
            <person name="Nowell W R."/>
        </authorList>
    </citation>
    <scope>NUCLEOTIDE SEQUENCE</scope>
</reference>
<proteinExistence type="predicted"/>
<dbReference type="EMBL" id="CAJNOL010002071">
    <property type="protein sequence ID" value="CAF1457755.1"/>
    <property type="molecule type" value="Genomic_DNA"/>
</dbReference>
<dbReference type="InterPro" id="IPR052585">
    <property type="entry name" value="Lipid_raft_assoc_Zn_ADH"/>
</dbReference>
<dbReference type="InterPro" id="IPR013154">
    <property type="entry name" value="ADH-like_N"/>
</dbReference>
<dbReference type="GO" id="GO:0016491">
    <property type="term" value="F:oxidoreductase activity"/>
    <property type="evidence" value="ECO:0007669"/>
    <property type="project" value="InterPro"/>
</dbReference>
<name>A0A815Q2A4_9BILA</name>
<dbReference type="CDD" id="cd08267">
    <property type="entry name" value="MDR1"/>
    <property type="match status" value="1"/>
</dbReference>
<comment type="caution">
    <text evidence="3">The sequence shown here is derived from an EMBL/GenBank/DDBJ whole genome shotgun (WGS) entry which is preliminary data.</text>
</comment>
<dbReference type="InterPro" id="IPR036291">
    <property type="entry name" value="NAD(P)-bd_dom_sf"/>
</dbReference>
<dbReference type="InterPro" id="IPR011032">
    <property type="entry name" value="GroES-like_sf"/>
</dbReference>
<dbReference type="InterPro" id="IPR013149">
    <property type="entry name" value="ADH-like_C"/>
</dbReference>
<keyword evidence="4" id="KW-1185">Reference proteome</keyword>
<dbReference type="SUPFAM" id="SSF50129">
    <property type="entry name" value="GroES-like"/>
    <property type="match status" value="1"/>
</dbReference>
<protein>
    <recommendedName>
        <fullName evidence="1">Enoyl reductase (ER) domain-containing protein</fullName>
    </recommendedName>
</protein>
<dbReference type="PANTHER" id="PTHR43482">
    <property type="entry name" value="PROTEIN AST1-RELATED"/>
    <property type="match status" value="1"/>
</dbReference>
<dbReference type="Pfam" id="PF08240">
    <property type="entry name" value="ADH_N"/>
    <property type="match status" value="1"/>
</dbReference>
<dbReference type="Gene3D" id="3.40.50.720">
    <property type="entry name" value="NAD(P)-binding Rossmann-like Domain"/>
    <property type="match status" value="1"/>
</dbReference>
<dbReference type="PANTHER" id="PTHR43482:SF1">
    <property type="entry name" value="PROTEIN AST1-RELATED"/>
    <property type="match status" value="1"/>
</dbReference>
<dbReference type="AlphaFoldDB" id="A0A815Q2A4"/>
<dbReference type="SMART" id="SM00829">
    <property type="entry name" value="PKS_ER"/>
    <property type="match status" value="1"/>
</dbReference>
<evidence type="ECO:0000313" key="4">
    <source>
        <dbReference type="Proteomes" id="UP000663870"/>
    </source>
</evidence>
<feature type="domain" description="Enoyl reductase (ER)" evidence="1">
    <location>
        <begin position="59"/>
        <end position="385"/>
    </location>
</feature>
<organism evidence="3 4">
    <name type="scientific">Rotaria sordida</name>
    <dbReference type="NCBI Taxonomy" id="392033"/>
    <lineage>
        <taxon>Eukaryota</taxon>
        <taxon>Metazoa</taxon>
        <taxon>Spiralia</taxon>
        <taxon>Gnathifera</taxon>
        <taxon>Rotifera</taxon>
        <taxon>Eurotatoria</taxon>
        <taxon>Bdelloidea</taxon>
        <taxon>Philodinida</taxon>
        <taxon>Philodinidae</taxon>
        <taxon>Rotaria</taxon>
    </lineage>
</organism>
<dbReference type="Proteomes" id="UP000663854">
    <property type="component" value="Unassembled WGS sequence"/>
</dbReference>
<dbReference type="Gene3D" id="3.90.180.10">
    <property type="entry name" value="Medium-chain alcohol dehydrogenases, catalytic domain"/>
    <property type="match status" value="1"/>
</dbReference>
<dbReference type="Proteomes" id="UP000663870">
    <property type="component" value="Unassembled WGS sequence"/>
</dbReference>
<accession>A0A815Q2A4</accession>
<dbReference type="SUPFAM" id="SSF51735">
    <property type="entry name" value="NAD(P)-binding Rossmann-fold domains"/>
    <property type="match status" value="1"/>
</dbReference>
<dbReference type="InterPro" id="IPR020843">
    <property type="entry name" value="ER"/>
</dbReference>
<dbReference type="EMBL" id="CAJNOH010001216">
    <property type="protein sequence ID" value="CAF1191085.1"/>
    <property type="molecule type" value="Genomic_DNA"/>
</dbReference>
<evidence type="ECO:0000313" key="2">
    <source>
        <dbReference type="EMBL" id="CAF1191085.1"/>
    </source>
</evidence>
<evidence type="ECO:0000313" key="3">
    <source>
        <dbReference type="EMBL" id="CAF1457755.1"/>
    </source>
</evidence>